<reference evidence="2" key="1">
    <citation type="submission" date="2014-09" db="EMBL/GenBank/DDBJ databases">
        <authorList>
            <person name="Mudge J."/>
            <person name="Ramaraj T."/>
            <person name="Lindquist I.E."/>
            <person name="Bharti A.K."/>
            <person name="Sundararajan A."/>
            <person name="Cameron C.T."/>
            <person name="Woodward J.E."/>
            <person name="May G.D."/>
            <person name="Brubaker C."/>
            <person name="Broadhvest J."/>
            <person name="Wilkins T.A."/>
        </authorList>
    </citation>
    <scope>NUCLEOTIDE SEQUENCE</scope>
    <source>
        <strain evidence="2">cv. AKA8401</strain>
    </source>
</reference>
<accession>A0A0B0NB51</accession>
<comment type="caution">
    <text evidence="1">The sequence shown here is derived from an EMBL/GenBank/DDBJ whole genome shotgun (WGS) entry which is preliminary data.</text>
</comment>
<organism evidence="1 2">
    <name type="scientific">Gossypium arboreum</name>
    <name type="common">Tree cotton</name>
    <name type="synonym">Gossypium nanking</name>
    <dbReference type="NCBI Taxonomy" id="29729"/>
    <lineage>
        <taxon>Eukaryota</taxon>
        <taxon>Viridiplantae</taxon>
        <taxon>Streptophyta</taxon>
        <taxon>Embryophyta</taxon>
        <taxon>Tracheophyta</taxon>
        <taxon>Spermatophyta</taxon>
        <taxon>Magnoliopsida</taxon>
        <taxon>eudicotyledons</taxon>
        <taxon>Gunneridae</taxon>
        <taxon>Pentapetalae</taxon>
        <taxon>rosids</taxon>
        <taxon>malvids</taxon>
        <taxon>Malvales</taxon>
        <taxon>Malvaceae</taxon>
        <taxon>Malvoideae</taxon>
        <taxon>Gossypium</taxon>
    </lineage>
</organism>
<dbReference type="Proteomes" id="UP000032142">
    <property type="component" value="Unassembled WGS sequence"/>
</dbReference>
<sequence length="30" mass="3348">MGNPMISKWKGSSLDGCSLSDRASQRIWVH</sequence>
<proteinExistence type="predicted"/>
<keyword evidence="2" id="KW-1185">Reference proteome</keyword>
<evidence type="ECO:0000313" key="2">
    <source>
        <dbReference type="Proteomes" id="UP000032142"/>
    </source>
</evidence>
<dbReference type="AlphaFoldDB" id="A0A0B0NB51"/>
<evidence type="ECO:0000313" key="1">
    <source>
        <dbReference type="EMBL" id="KHG08266.1"/>
    </source>
</evidence>
<name>A0A0B0NB51_GOSAR</name>
<protein>
    <submittedName>
        <fullName evidence="1">Uncharacterized protein</fullName>
    </submittedName>
</protein>
<gene>
    <name evidence="1" type="ORF">F383_34924</name>
</gene>
<dbReference type="EMBL" id="JRRC01493466">
    <property type="protein sequence ID" value="KHG08266.1"/>
    <property type="molecule type" value="Genomic_DNA"/>
</dbReference>